<dbReference type="PANTHER" id="PTHR35562">
    <property type="entry name" value="DNA ENDONUCLEASE SMRA-RELATED"/>
    <property type="match status" value="1"/>
</dbReference>
<evidence type="ECO:0000313" key="2">
    <source>
        <dbReference type="EMBL" id="CCE22068.1"/>
    </source>
</evidence>
<protein>
    <recommendedName>
        <fullName evidence="1">Smr domain-containing protein</fullName>
    </recommendedName>
</protein>
<sequence length="220" mass="24908">MDVFTASFNGHPEAEFSSTMSITVQEVAMSEQEIDLFFQEMADVVPLKAPVKTIVKTVQSATPGQQYRRQQAQYSKEDINGPLSLVLRKPLPADAWITYKRDGIQDGVYKNLRLGKYPLEATLNLFRKTPSEARDELLQFVHECQDCNIRSVLLVFGRGRNTDATLKSYLAQWLPEMEQVQASHTALKQHGGVAAVYLLLRKSEQRRSENRERHAARLGG</sequence>
<name>G4SXL3_META2</name>
<dbReference type="PROSITE" id="PS50828">
    <property type="entry name" value="SMR"/>
    <property type="match status" value="1"/>
</dbReference>
<dbReference type="KEGG" id="mah:MEALZ_0368"/>
<dbReference type="Proteomes" id="UP000008315">
    <property type="component" value="Chromosome"/>
</dbReference>
<dbReference type="AlphaFoldDB" id="G4SXL3"/>
<dbReference type="Pfam" id="PF01713">
    <property type="entry name" value="Smr"/>
    <property type="match status" value="1"/>
</dbReference>
<feature type="domain" description="Smr" evidence="1">
    <location>
        <begin position="123"/>
        <end position="201"/>
    </location>
</feature>
<gene>
    <name evidence="2" type="ordered locus">MEALZ_0368</name>
</gene>
<dbReference type="GO" id="GO:0004520">
    <property type="term" value="F:DNA endonuclease activity"/>
    <property type="evidence" value="ECO:0007669"/>
    <property type="project" value="TreeGrafter"/>
</dbReference>
<dbReference type="InterPro" id="IPR002625">
    <property type="entry name" value="Smr_dom"/>
</dbReference>
<organism evidence="2 3">
    <name type="scientific">Methylotuvimicrobium alcaliphilum (strain DSM 19304 / NCIMB 14124 / VKM B-2133 / 20Z)</name>
    <name type="common">Methylomicrobium alcaliphilum</name>
    <dbReference type="NCBI Taxonomy" id="1091494"/>
    <lineage>
        <taxon>Bacteria</taxon>
        <taxon>Pseudomonadati</taxon>
        <taxon>Pseudomonadota</taxon>
        <taxon>Gammaproteobacteria</taxon>
        <taxon>Methylococcales</taxon>
        <taxon>Methylococcaceae</taxon>
        <taxon>Methylotuvimicrobium</taxon>
    </lineage>
</organism>
<dbReference type="SUPFAM" id="SSF160443">
    <property type="entry name" value="SMR domain-like"/>
    <property type="match status" value="1"/>
</dbReference>
<dbReference type="SMART" id="SM00463">
    <property type="entry name" value="SMR"/>
    <property type="match status" value="1"/>
</dbReference>
<evidence type="ECO:0000313" key="3">
    <source>
        <dbReference type="Proteomes" id="UP000008315"/>
    </source>
</evidence>
<dbReference type="InterPro" id="IPR047688">
    <property type="entry name" value="Endonuc_SmrA"/>
</dbReference>
<evidence type="ECO:0000259" key="1">
    <source>
        <dbReference type="PROSITE" id="PS50828"/>
    </source>
</evidence>
<dbReference type="EMBL" id="FO082060">
    <property type="protein sequence ID" value="CCE22068.1"/>
    <property type="molecule type" value="Genomic_DNA"/>
</dbReference>
<dbReference type="HOGENOM" id="CLU_055978_1_2_6"/>
<keyword evidence="3" id="KW-1185">Reference proteome</keyword>
<dbReference type="PANTHER" id="PTHR35562:SF2">
    <property type="entry name" value="DNA ENDONUCLEASE SMRA-RELATED"/>
    <property type="match status" value="1"/>
</dbReference>
<proteinExistence type="predicted"/>
<dbReference type="NCBIfam" id="NF033154">
    <property type="entry name" value="endonuc_SmrA"/>
    <property type="match status" value="1"/>
</dbReference>
<accession>G4SXL3</accession>
<reference evidence="3" key="1">
    <citation type="journal article" date="2012" name="J. Bacteriol.">
        <title>Genome sequence of the haloalkaliphilic methanotrophic bacterium Methylomicrobium alcaliphilum 20Z.</title>
        <authorList>
            <person name="Vuilleumier S."/>
            <person name="Khmelenina V.N."/>
            <person name="Bringel F."/>
            <person name="Reshetnikov A.S."/>
            <person name="Lajus A."/>
            <person name="Mangenot S."/>
            <person name="Rouy Z."/>
            <person name="Op den Camp H.J."/>
            <person name="Jetten M.S."/>
            <person name="Dispirito A.A."/>
            <person name="Dunfield P."/>
            <person name="Klotz M.G."/>
            <person name="Semrau J.D."/>
            <person name="Stein L.Y."/>
            <person name="Barbe V."/>
            <person name="Medigue C."/>
            <person name="Trotsenko Y.A."/>
            <person name="Kalyuzhnaya M.G."/>
        </authorList>
    </citation>
    <scope>NUCLEOTIDE SEQUENCE [LARGE SCALE GENOMIC DNA]</scope>
    <source>
        <strain evidence="3">DSM 19304 / NCIMB 14124 / VKM B-2133 / 20Z</strain>
    </source>
</reference>
<dbReference type="Gene3D" id="3.30.1370.110">
    <property type="match status" value="1"/>
</dbReference>
<dbReference type="InterPro" id="IPR036063">
    <property type="entry name" value="Smr_dom_sf"/>
</dbReference>
<dbReference type="STRING" id="1091494.MEALZ_0368"/>
<dbReference type="PATRIC" id="fig|271065.3.peg.379"/>